<evidence type="ECO:0008006" key="4">
    <source>
        <dbReference type="Google" id="ProtNLM"/>
    </source>
</evidence>
<comment type="caution">
    <text evidence="2">The sequence shown here is derived from an EMBL/GenBank/DDBJ whole genome shotgun (WGS) entry which is preliminary data.</text>
</comment>
<evidence type="ECO:0000313" key="3">
    <source>
        <dbReference type="Proteomes" id="UP001151760"/>
    </source>
</evidence>
<reference evidence="2" key="1">
    <citation type="journal article" date="2022" name="Int. J. Mol. Sci.">
        <title>Draft Genome of Tanacetum Coccineum: Genomic Comparison of Closely Related Tanacetum-Family Plants.</title>
        <authorList>
            <person name="Yamashiro T."/>
            <person name="Shiraishi A."/>
            <person name="Nakayama K."/>
            <person name="Satake H."/>
        </authorList>
    </citation>
    <scope>NUCLEOTIDE SEQUENCE</scope>
</reference>
<evidence type="ECO:0000313" key="2">
    <source>
        <dbReference type="EMBL" id="GJS91460.1"/>
    </source>
</evidence>
<proteinExistence type="predicted"/>
<dbReference type="Proteomes" id="UP001151760">
    <property type="component" value="Unassembled WGS sequence"/>
</dbReference>
<evidence type="ECO:0000256" key="1">
    <source>
        <dbReference type="SAM" id="MobiDB-lite"/>
    </source>
</evidence>
<accession>A0ABQ4ZNG8</accession>
<dbReference type="EMBL" id="BQNB010011507">
    <property type="protein sequence ID" value="GJS91460.1"/>
    <property type="molecule type" value="Genomic_DNA"/>
</dbReference>
<protein>
    <recommendedName>
        <fullName evidence="4">Integrase, catalytic region, zinc finger, CCHC-type, peptidase aspartic, catalytic</fullName>
    </recommendedName>
</protein>
<sequence>MSTLTHDVLTAGSDNRSPMLEKSSYDSWQSRMLMHIEGKENGHSNEIRAERAIRNHDLLALVANTYNPPSTYNNPPPQSNQVFKAFTTEYPATNNHLRTSSNPRTQANVQDGRVTIQNVQGRQTKSYGNNGKGKVAGMDAIKTVGDYAEANAVKQRKKKKGYTYEEEHDFMADLLESFVDCEEELNTTLLFMADCVDAFDSYCNEDATSEIFMANISHARRVTNNNVGPSYDTYALS</sequence>
<organism evidence="2 3">
    <name type="scientific">Tanacetum coccineum</name>
    <dbReference type="NCBI Taxonomy" id="301880"/>
    <lineage>
        <taxon>Eukaryota</taxon>
        <taxon>Viridiplantae</taxon>
        <taxon>Streptophyta</taxon>
        <taxon>Embryophyta</taxon>
        <taxon>Tracheophyta</taxon>
        <taxon>Spermatophyta</taxon>
        <taxon>Magnoliopsida</taxon>
        <taxon>eudicotyledons</taxon>
        <taxon>Gunneridae</taxon>
        <taxon>Pentapetalae</taxon>
        <taxon>asterids</taxon>
        <taxon>campanulids</taxon>
        <taxon>Asterales</taxon>
        <taxon>Asteraceae</taxon>
        <taxon>Asteroideae</taxon>
        <taxon>Anthemideae</taxon>
        <taxon>Anthemidinae</taxon>
        <taxon>Tanacetum</taxon>
    </lineage>
</organism>
<name>A0ABQ4ZNG8_9ASTR</name>
<reference evidence="2" key="2">
    <citation type="submission" date="2022-01" db="EMBL/GenBank/DDBJ databases">
        <authorList>
            <person name="Yamashiro T."/>
            <person name="Shiraishi A."/>
            <person name="Satake H."/>
            <person name="Nakayama K."/>
        </authorList>
    </citation>
    <scope>NUCLEOTIDE SEQUENCE</scope>
</reference>
<keyword evidence="3" id="KW-1185">Reference proteome</keyword>
<feature type="region of interest" description="Disordered" evidence="1">
    <location>
        <begin position="1"/>
        <end position="23"/>
    </location>
</feature>
<gene>
    <name evidence="2" type="ORF">Tco_0774096</name>
</gene>